<gene>
    <name evidence="5" type="ORF">G6321_00051610</name>
    <name evidence="3" type="ORF">G6321_16800</name>
    <name evidence="4" type="ORF">J4G43_002865</name>
    <name evidence="2" type="ORF">J4G43_05105</name>
</gene>
<evidence type="ECO:0000313" key="6">
    <source>
        <dbReference type="Proteomes" id="UP000564836"/>
    </source>
</evidence>
<accession>A0A7Z0Q8Y0</accession>
<dbReference type="KEGG" id="bban:J4G43_002865"/>
<dbReference type="Gene3D" id="3.40.50.2300">
    <property type="match status" value="1"/>
</dbReference>
<reference evidence="5 6" key="1">
    <citation type="journal article" date="2017" name="Syst. Appl. Microbiol.">
        <title>Soybeans inoculated with root zone soils of Canadian native legumes harbour diverse and novel Bradyrhizobium spp. that possess agricultural potential.</title>
        <authorList>
            <person name="Bromfield E.S.P."/>
            <person name="Cloutier S."/>
            <person name="Tambong J.T."/>
            <person name="Tran Thi T.V."/>
        </authorList>
    </citation>
    <scope>NUCLEOTIDE SEQUENCE [LARGE SCALE GENOMIC DNA]</scope>
    <source>
        <strain evidence="5 6">323S2</strain>
    </source>
</reference>
<evidence type="ECO:0000313" key="4">
    <source>
        <dbReference type="EMBL" id="UEM13305.1"/>
    </source>
</evidence>
<feature type="signal peptide" evidence="1">
    <location>
        <begin position="1"/>
        <end position="22"/>
    </location>
</feature>
<dbReference type="InterPro" id="IPR007487">
    <property type="entry name" value="ABC_transpt-TYRBP-like"/>
</dbReference>
<organism evidence="3">
    <name type="scientific">Bradyrhizobium barranii subsp. barranii</name>
    <dbReference type="NCBI Taxonomy" id="2823807"/>
    <lineage>
        <taxon>Bacteria</taxon>
        <taxon>Pseudomonadati</taxon>
        <taxon>Pseudomonadota</taxon>
        <taxon>Alphaproteobacteria</taxon>
        <taxon>Hyphomicrobiales</taxon>
        <taxon>Nitrobacteraceae</taxon>
        <taxon>Bradyrhizobium</taxon>
        <taxon>Bradyrhizobium barranii</taxon>
    </lineage>
</organism>
<dbReference type="EMBL" id="JAGEMI010000001">
    <property type="protein sequence ID" value="MBO1860377.1"/>
    <property type="molecule type" value="Genomic_DNA"/>
</dbReference>
<evidence type="ECO:0000313" key="7">
    <source>
        <dbReference type="Proteomes" id="UP000664702"/>
    </source>
</evidence>
<evidence type="ECO:0000313" key="3">
    <source>
        <dbReference type="EMBL" id="NYY90021.1"/>
    </source>
</evidence>
<keyword evidence="1" id="KW-0732">Signal</keyword>
<name>A0A7Z0Q8Y0_9BRAD</name>
<reference evidence="6 7" key="4">
    <citation type="journal article" date="2022" name="Int. J. Syst. Evol. Microbiol.">
        <title>Strains of Bradyrhizobium barranii sp. nov. associated with legumes native to Canada are symbionts of soybeans and belong to different subspecies (subsp. barranii subsp. nov. and subsp. apii subsp. nov.) and symbiovars (sv. glycinearum and sv. septentrionale).</title>
        <authorList>
            <person name="Bromfield E.S.P."/>
            <person name="Cloutier S."/>
            <person name="Wasai-Hara S."/>
            <person name="Minamisawa K."/>
        </authorList>
    </citation>
    <scope>NUCLEOTIDE SEQUENCE [LARGE SCALE GENOMIC DNA]</scope>
    <source>
        <strain evidence="5 7">144S4</strain>
        <strain evidence="6">323S2</strain>
    </source>
</reference>
<feature type="chain" id="PRO_5040028181" description="ABC transporter substrate-binding protein" evidence="1">
    <location>
        <begin position="23"/>
        <end position="163"/>
    </location>
</feature>
<evidence type="ECO:0000313" key="2">
    <source>
        <dbReference type="EMBL" id="MBO1860377.1"/>
    </source>
</evidence>
<dbReference type="PANTHER" id="PTHR35271:SF1">
    <property type="entry name" value="ABC TRANSPORTER, SUBSTRATE-BINDING LIPOPROTEIN"/>
    <property type="match status" value="1"/>
</dbReference>
<dbReference type="EMBL" id="CP088280">
    <property type="protein sequence ID" value="UGX93923.1"/>
    <property type="molecule type" value="Genomic_DNA"/>
</dbReference>
<dbReference type="EMBL" id="JACBFH010000001">
    <property type="protein sequence ID" value="NYY90021.1"/>
    <property type="molecule type" value="Genomic_DNA"/>
</dbReference>
<reference evidence="3" key="2">
    <citation type="submission" date="2020-06" db="EMBL/GenBank/DDBJ databases">
        <title>Whole Genome Sequence of Bradyrhizobium sp. Strain 323S2.</title>
        <authorList>
            <person name="Bromfield E.S.P."/>
        </authorList>
    </citation>
    <scope>NUCLEOTIDE SEQUENCE [LARGE SCALE GENOMIC DNA]</scope>
    <source>
        <strain evidence="3">323S2</strain>
    </source>
</reference>
<evidence type="ECO:0000313" key="5">
    <source>
        <dbReference type="EMBL" id="UGX93923.1"/>
    </source>
</evidence>
<dbReference type="Proteomes" id="UP000564836">
    <property type="component" value="Chromosome"/>
</dbReference>
<dbReference type="Proteomes" id="UP000664702">
    <property type="component" value="Chromosome"/>
</dbReference>
<reference evidence="2" key="3">
    <citation type="submission" date="2021-03" db="EMBL/GenBank/DDBJ databases">
        <title>Whole Genome Sequence of Bradyrhizobium sp. Strain 144S4.</title>
        <authorList>
            <person name="Bromfield E.S.P."/>
            <person name="Cloutier S."/>
        </authorList>
    </citation>
    <scope>NUCLEOTIDE SEQUENCE [LARGE SCALE GENOMIC DNA]</scope>
    <source>
        <strain evidence="2">144S4</strain>
    </source>
</reference>
<protein>
    <recommendedName>
        <fullName evidence="8">ABC transporter substrate-binding protein</fullName>
    </recommendedName>
</protein>
<dbReference type="Pfam" id="PF04392">
    <property type="entry name" value="ABC_sub_bind"/>
    <property type="match status" value="1"/>
</dbReference>
<dbReference type="AlphaFoldDB" id="A0A7Z0Q8Y0"/>
<evidence type="ECO:0000256" key="1">
    <source>
        <dbReference type="SAM" id="SignalP"/>
    </source>
</evidence>
<dbReference type="PANTHER" id="PTHR35271">
    <property type="entry name" value="ABC TRANSPORTER, SUBSTRATE-BINDING LIPOPROTEIN-RELATED"/>
    <property type="match status" value="1"/>
</dbReference>
<dbReference type="RefSeq" id="WP_166346644.1">
    <property type="nucleotide sequence ID" value="NZ_CP086136.1"/>
</dbReference>
<evidence type="ECO:0008006" key="8">
    <source>
        <dbReference type="Google" id="ProtNLM"/>
    </source>
</evidence>
<proteinExistence type="predicted"/>
<dbReference type="EMBL" id="CP086136">
    <property type="protein sequence ID" value="UEM13305.1"/>
    <property type="molecule type" value="Genomic_DNA"/>
</dbReference>
<sequence length="163" mass="17117">MRLFSTVVGAVAGVLLLQGAFARTQTVPRVGFVAGAGGYPKMAVTNQAFFDGLSDAGYKDGSTLTVVFRTAEGNMSLMPELIAQVLAEKVDYLVVSSSPGCAAAQKATSTVPVLCISVQDSPIKEGLTTTLEHGNENLVGVHSYLPDGILQQLRMLQQLKSQA</sequence>